<accession>Q1K0D0</accession>
<comment type="similarity">
    <text evidence="2 10">Belongs to the ExbD/TolR family.</text>
</comment>
<name>Q1K0D0_DESA6</name>
<keyword evidence="6 10" id="KW-0812">Transmembrane</keyword>
<dbReference type="PANTHER" id="PTHR30558">
    <property type="entry name" value="EXBD MEMBRANE COMPONENT OF PMF-DRIVEN MACROMOLECULE IMPORT SYSTEM"/>
    <property type="match status" value="1"/>
</dbReference>
<evidence type="ECO:0000256" key="3">
    <source>
        <dbReference type="ARBA" id="ARBA00022448"/>
    </source>
</evidence>
<evidence type="ECO:0000313" key="12">
    <source>
        <dbReference type="EMBL" id="EAT16011.1"/>
    </source>
</evidence>
<dbReference type="InterPro" id="IPR003400">
    <property type="entry name" value="ExbD"/>
</dbReference>
<dbReference type="GO" id="GO:0015031">
    <property type="term" value="P:protein transport"/>
    <property type="evidence" value="ECO:0007669"/>
    <property type="project" value="UniProtKB-KW"/>
</dbReference>
<evidence type="ECO:0000256" key="6">
    <source>
        <dbReference type="ARBA" id="ARBA00022692"/>
    </source>
</evidence>
<comment type="subcellular location">
    <subcellularLocation>
        <location evidence="1">Cell inner membrane</location>
        <topology evidence="1">Single-pass type II membrane protein</topology>
    </subcellularLocation>
    <subcellularLocation>
        <location evidence="10">Cell membrane</location>
        <topology evidence="10">Single-pass type II membrane protein</topology>
    </subcellularLocation>
</comment>
<feature type="transmembrane region" description="Helical" evidence="11">
    <location>
        <begin position="12"/>
        <end position="32"/>
    </location>
</feature>
<dbReference type="Proteomes" id="UP000005695">
    <property type="component" value="Unassembled WGS sequence"/>
</dbReference>
<dbReference type="Pfam" id="PF02472">
    <property type="entry name" value="ExbD"/>
    <property type="match status" value="1"/>
</dbReference>
<dbReference type="PANTHER" id="PTHR30558:SF12">
    <property type="entry name" value="BIOPOLYMER TRANSPORT PROTEIN EXBD"/>
    <property type="match status" value="1"/>
</dbReference>
<dbReference type="RefSeq" id="WP_005999881.1">
    <property type="nucleotide sequence ID" value="NZ_AAEW02000007.1"/>
</dbReference>
<keyword evidence="3 10" id="KW-0813">Transport</keyword>
<dbReference type="GO" id="GO:0005886">
    <property type="term" value="C:plasma membrane"/>
    <property type="evidence" value="ECO:0007669"/>
    <property type="project" value="UniProtKB-SubCell"/>
</dbReference>
<dbReference type="GO" id="GO:0022857">
    <property type="term" value="F:transmembrane transporter activity"/>
    <property type="evidence" value="ECO:0007669"/>
    <property type="project" value="InterPro"/>
</dbReference>
<comment type="caution">
    <text evidence="12">The sequence shown here is derived from an EMBL/GenBank/DDBJ whole genome shotgun (WGS) entry which is preliminary data.</text>
</comment>
<evidence type="ECO:0000313" key="13">
    <source>
        <dbReference type="Proteomes" id="UP000005695"/>
    </source>
</evidence>
<keyword evidence="13" id="KW-1185">Reference proteome</keyword>
<keyword evidence="5" id="KW-0997">Cell inner membrane</keyword>
<evidence type="ECO:0000256" key="8">
    <source>
        <dbReference type="ARBA" id="ARBA00022989"/>
    </source>
</evidence>
<evidence type="ECO:0000256" key="5">
    <source>
        <dbReference type="ARBA" id="ARBA00022519"/>
    </source>
</evidence>
<keyword evidence="9 11" id="KW-0472">Membrane</keyword>
<evidence type="ECO:0000256" key="10">
    <source>
        <dbReference type="RuleBase" id="RU003879"/>
    </source>
</evidence>
<sequence>MNEKEFDAINVIPFIDILLVLLTIVLTTSTFITTGALQVKLPQATATQPSVEKTLSIVIKKDGQLSIDKQPVVLSQIAEHLNGINRDTAVLLHADRDINLQRFVEVMAAIKEQGFHQLSVLTENH</sequence>
<proteinExistence type="inferred from homology"/>
<dbReference type="Gene3D" id="3.30.420.270">
    <property type="match status" value="1"/>
</dbReference>
<dbReference type="OrthoDB" id="8858387at2"/>
<organism evidence="12 13">
    <name type="scientific">Desulfuromonas acetoxidans (strain DSM 684 / 11070)</name>
    <dbReference type="NCBI Taxonomy" id="281689"/>
    <lineage>
        <taxon>Bacteria</taxon>
        <taxon>Pseudomonadati</taxon>
        <taxon>Thermodesulfobacteriota</taxon>
        <taxon>Desulfuromonadia</taxon>
        <taxon>Desulfuromonadales</taxon>
        <taxon>Desulfuromonadaceae</taxon>
        <taxon>Desulfuromonas</taxon>
    </lineage>
</organism>
<keyword evidence="7 10" id="KW-0653">Protein transport</keyword>
<evidence type="ECO:0000256" key="1">
    <source>
        <dbReference type="ARBA" id="ARBA00004249"/>
    </source>
</evidence>
<keyword evidence="4" id="KW-1003">Cell membrane</keyword>
<dbReference type="AlphaFoldDB" id="Q1K0D0"/>
<evidence type="ECO:0000256" key="4">
    <source>
        <dbReference type="ARBA" id="ARBA00022475"/>
    </source>
</evidence>
<evidence type="ECO:0000256" key="2">
    <source>
        <dbReference type="ARBA" id="ARBA00005811"/>
    </source>
</evidence>
<protein>
    <submittedName>
        <fullName evidence="12">Biopolymer transport protein ExbD/TolR</fullName>
    </submittedName>
</protein>
<reference evidence="12" key="1">
    <citation type="submission" date="2006-05" db="EMBL/GenBank/DDBJ databases">
        <title>Annotation of the draft genome assembly of Desulfuromonas acetoxidans DSM 684.</title>
        <authorList>
            <consortium name="US DOE Joint Genome Institute (JGI-ORNL)"/>
            <person name="Larimer F."/>
            <person name="Land M."/>
            <person name="Hauser L."/>
        </authorList>
    </citation>
    <scope>NUCLEOTIDE SEQUENCE [LARGE SCALE GENOMIC DNA]</scope>
    <source>
        <strain evidence="12">DSM 684</strain>
    </source>
</reference>
<keyword evidence="8 11" id="KW-1133">Transmembrane helix</keyword>
<reference evidence="12" key="2">
    <citation type="submission" date="2006-05" db="EMBL/GenBank/DDBJ databases">
        <title>Sequencing of the draft genome and assembly of Desulfuromonas acetoxidans DSM 684.</title>
        <authorList>
            <consortium name="US DOE Joint Genome Institute (JGI-PGF)"/>
            <person name="Copeland A."/>
            <person name="Lucas S."/>
            <person name="Lapidus A."/>
            <person name="Barry K."/>
            <person name="Detter J.C."/>
            <person name="Glavina del Rio T."/>
            <person name="Hammon N."/>
            <person name="Israni S."/>
            <person name="Dalin E."/>
            <person name="Tice H."/>
            <person name="Bruce D."/>
            <person name="Pitluck S."/>
            <person name="Richardson P."/>
        </authorList>
    </citation>
    <scope>NUCLEOTIDE SEQUENCE [LARGE SCALE GENOMIC DNA]</scope>
    <source>
        <strain evidence="12">DSM 684</strain>
    </source>
</reference>
<gene>
    <name evidence="12" type="ORF">Dace_2311</name>
</gene>
<evidence type="ECO:0000256" key="11">
    <source>
        <dbReference type="SAM" id="Phobius"/>
    </source>
</evidence>
<evidence type="ECO:0000256" key="7">
    <source>
        <dbReference type="ARBA" id="ARBA00022927"/>
    </source>
</evidence>
<evidence type="ECO:0000256" key="9">
    <source>
        <dbReference type="ARBA" id="ARBA00023136"/>
    </source>
</evidence>
<dbReference type="EMBL" id="AAEW02000007">
    <property type="protein sequence ID" value="EAT16011.1"/>
    <property type="molecule type" value="Genomic_DNA"/>
</dbReference>